<dbReference type="PANTHER" id="PTHR31251">
    <property type="entry name" value="SQUAMOSA PROMOTER-BINDING-LIKE PROTEIN 4"/>
    <property type="match status" value="1"/>
</dbReference>
<feature type="compositionally biased region" description="Low complexity" evidence="5">
    <location>
        <begin position="1424"/>
        <end position="1434"/>
    </location>
</feature>
<feature type="compositionally biased region" description="Low complexity" evidence="5">
    <location>
        <begin position="697"/>
        <end position="709"/>
    </location>
</feature>
<gene>
    <name evidence="8" type="ORF">HaLaN_06863</name>
</gene>
<evidence type="ECO:0000256" key="3">
    <source>
        <dbReference type="ARBA" id="ARBA00022771"/>
    </source>
</evidence>
<dbReference type="Pfam" id="PF03110">
    <property type="entry name" value="SBP"/>
    <property type="match status" value="1"/>
</dbReference>
<feature type="compositionally biased region" description="Low complexity" evidence="5">
    <location>
        <begin position="397"/>
        <end position="411"/>
    </location>
</feature>
<evidence type="ECO:0000256" key="4">
    <source>
        <dbReference type="ARBA" id="ARBA00022833"/>
    </source>
</evidence>
<keyword evidence="4" id="KW-0862">Zinc</keyword>
<dbReference type="PROSITE" id="PS51141">
    <property type="entry name" value="ZF_SBP"/>
    <property type="match status" value="1"/>
</dbReference>
<feature type="region of interest" description="Disordered" evidence="5">
    <location>
        <begin position="757"/>
        <end position="823"/>
    </location>
</feature>
<protein>
    <recommendedName>
        <fullName evidence="10">BTB domain-containing protein</fullName>
    </recommendedName>
</protein>
<evidence type="ECO:0000313" key="8">
    <source>
        <dbReference type="EMBL" id="GFH11376.1"/>
    </source>
</evidence>
<feature type="non-terminal residue" evidence="8">
    <location>
        <position position="1"/>
    </location>
</feature>
<dbReference type="Gene3D" id="3.30.710.10">
    <property type="entry name" value="Potassium Channel Kv1.1, Chain A"/>
    <property type="match status" value="1"/>
</dbReference>
<dbReference type="SUPFAM" id="SSF103612">
    <property type="entry name" value="SBT domain"/>
    <property type="match status" value="2"/>
</dbReference>
<dbReference type="PROSITE" id="PS50097">
    <property type="entry name" value="BTB"/>
    <property type="match status" value="1"/>
</dbReference>
<evidence type="ECO:0000256" key="2">
    <source>
        <dbReference type="ARBA" id="ARBA00022723"/>
    </source>
</evidence>
<dbReference type="InterPro" id="IPR044817">
    <property type="entry name" value="SBP-like"/>
</dbReference>
<feature type="compositionally biased region" description="Low complexity" evidence="5">
    <location>
        <begin position="559"/>
        <end position="569"/>
    </location>
</feature>
<dbReference type="SUPFAM" id="SSF54695">
    <property type="entry name" value="POZ domain"/>
    <property type="match status" value="1"/>
</dbReference>
<feature type="region of interest" description="Disordered" evidence="5">
    <location>
        <begin position="1106"/>
        <end position="1157"/>
    </location>
</feature>
<dbReference type="InterPro" id="IPR036893">
    <property type="entry name" value="SBP_sf"/>
</dbReference>
<feature type="compositionally biased region" description="Polar residues" evidence="5">
    <location>
        <begin position="1315"/>
        <end position="1328"/>
    </location>
</feature>
<feature type="region of interest" description="Disordered" evidence="5">
    <location>
        <begin position="1874"/>
        <end position="1945"/>
    </location>
</feature>
<dbReference type="PANTHER" id="PTHR31251:SF169">
    <property type="entry name" value="SQUAMOSA PROMOTER-BINDING-LIKE PROTEIN 8"/>
    <property type="match status" value="1"/>
</dbReference>
<dbReference type="Gene3D" id="4.10.1100.10">
    <property type="entry name" value="Transcription factor, SBP-box domain"/>
    <property type="match status" value="2"/>
</dbReference>
<feature type="region of interest" description="Disordered" evidence="5">
    <location>
        <begin position="342"/>
        <end position="498"/>
    </location>
</feature>
<accession>A0A699YWG1</accession>
<evidence type="ECO:0000256" key="1">
    <source>
        <dbReference type="ARBA" id="ARBA00004906"/>
    </source>
</evidence>
<feature type="compositionally biased region" description="Polar residues" evidence="5">
    <location>
        <begin position="1411"/>
        <end position="1423"/>
    </location>
</feature>
<feature type="region of interest" description="Disordered" evidence="5">
    <location>
        <begin position="1655"/>
        <end position="1677"/>
    </location>
</feature>
<feature type="compositionally biased region" description="Basic residues" evidence="5">
    <location>
        <begin position="1655"/>
        <end position="1664"/>
    </location>
</feature>
<feature type="region of interest" description="Disordered" evidence="5">
    <location>
        <begin position="1211"/>
        <end position="1230"/>
    </location>
</feature>
<keyword evidence="2" id="KW-0479">Metal-binding</keyword>
<keyword evidence="3" id="KW-0863">Zinc-finger</keyword>
<feature type="region of interest" description="Disordered" evidence="5">
    <location>
        <begin position="1411"/>
        <end position="1482"/>
    </location>
</feature>
<feature type="compositionally biased region" description="Basic and acidic residues" evidence="5">
    <location>
        <begin position="1449"/>
        <end position="1458"/>
    </location>
</feature>
<feature type="compositionally biased region" description="Polar residues" evidence="5">
    <location>
        <begin position="1874"/>
        <end position="1886"/>
    </location>
</feature>
<evidence type="ECO:0000259" key="7">
    <source>
        <dbReference type="PROSITE" id="PS51141"/>
    </source>
</evidence>
<organism evidence="8 9">
    <name type="scientific">Haematococcus lacustris</name>
    <name type="common">Green alga</name>
    <name type="synonym">Haematococcus pluvialis</name>
    <dbReference type="NCBI Taxonomy" id="44745"/>
    <lineage>
        <taxon>Eukaryota</taxon>
        <taxon>Viridiplantae</taxon>
        <taxon>Chlorophyta</taxon>
        <taxon>core chlorophytes</taxon>
        <taxon>Chlorophyceae</taxon>
        <taxon>CS clade</taxon>
        <taxon>Chlamydomonadales</taxon>
        <taxon>Haematococcaceae</taxon>
        <taxon>Haematococcus</taxon>
    </lineage>
</organism>
<comment type="caution">
    <text evidence="8">The sequence shown here is derived from an EMBL/GenBank/DDBJ whole genome shotgun (WGS) entry which is preliminary data.</text>
</comment>
<feature type="region of interest" description="Disordered" evidence="5">
    <location>
        <begin position="853"/>
        <end position="903"/>
    </location>
</feature>
<keyword evidence="9" id="KW-1185">Reference proteome</keyword>
<feature type="compositionally biased region" description="Polar residues" evidence="5">
    <location>
        <begin position="1915"/>
        <end position="1938"/>
    </location>
</feature>
<dbReference type="InterPro" id="IPR000210">
    <property type="entry name" value="BTB/POZ_dom"/>
</dbReference>
<evidence type="ECO:0008006" key="10">
    <source>
        <dbReference type="Google" id="ProtNLM"/>
    </source>
</evidence>
<dbReference type="SMART" id="SM00225">
    <property type="entry name" value="BTB"/>
    <property type="match status" value="1"/>
</dbReference>
<feature type="compositionally biased region" description="Polar residues" evidence="5">
    <location>
        <begin position="359"/>
        <end position="371"/>
    </location>
</feature>
<feature type="domain" description="BTB" evidence="6">
    <location>
        <begin position="81"/>
        <end position="150"/>
    </location>
</feature>
<feature type="compositionally biased region" description="Basic and acidic residues" evidence="5">
    <location>
        <begin position="865"/>
        <end position="880"/>
    </location>
</feature>
<feature type="compositionally biased region" description="Polar residues" evidence="5">
    <location>
        <begin position="1113"/>
        <end position="1124"/>
    </location>
</feature>
<feature type="compositionally biased region" description="Polar residues" evidence="5">
    <location>
        <begin position="1217"/>
        <end position="1227"/>
    </location>
</feature>
<feature type="region of interest" description="Disordered" evidence="5">
    <location>
        <begin position="1294"/>
        <end position="1332"/>
    </location>
</feature>
<dbReference type="Pfam" id="PF00651">
    <property type="entry name" value="BTB"/>
    <property type="match status" value="1"/>
</dbReference>
<feature type="compositionally biased region" description="Low complexity" evidence="5">
    <location>
        <begin position="452"/>
        <end position="463"/>
    </location>
</feature>
<feature type="compositionally biased region" description="Basic and acidic residues" evidence="5">
    <location>
        <begin position="1131"/>
        <end position="1141"/>
    </location>
</feature>
<feature type="region of interest" description="Disordered" evidence="5">
    <location>
        <begin position="680"/>
        <end position="709"/>
    </location>
</feature>
<feature type="region of interest" description="Disordered" evidence="5">
    <location>
        <begin position="542"/>
        <end position="651"/>
    </location>
</feature>
<reference evidence="8 9" key="1">
    <citation type="submission" date="2020-02" db="EMBL/GenBank/DDBJ databases">
        <title>Draft genome sequence of Haematococcus lacustris strain NIES-144.</title>
        <authorList>
            <person name="Morimoto D."/>
            <person name="Nakagawa S."/>
            <person name="Yoshida T."/>
            <person name="Sawayama S."/>
        </authorList>
    </citation>
    <scope>NUCLEOTIDE SEQUENCE [LARGE SCALE GENOMIC DNA]</scope>
    <source>
        <strain evidence="8 9">NIES-144</strain>
    </source>
</reference>
<evidence type="ECO:0000259" key="6">
    <source>
        <dbReference type="PROSITE" id="PS50097"/>
    </source>
</evidence>
<dbReference type="EMBL" id="BLLF01000397">
    <property type="protein sequence ID" value="GFH11376.1"/>
    <property type="molecule type" value="Genomic_DNA"/>
</dbReference>
<dbReference type="GO" id="GO:0008270">
    <property type="term" value="F:zinc ion binding"/>
    <property type="evidence" value="ECO:0007669"/>
    <property type="project" value="UniProtKB-KW"/>
</dbReference>
<dbReference type="Proteomes" id="UP000485058">
    <property type="component" value="Unassembled WGS sequence"/>
</dbReference>
<dbReference type="GO" id="GO:0005634">
    <property type="term" value="C:nucleus"/>
    <property type="evidence" value="ECO:0007669"/>
    <property type="project" value="InterPro"/>
</dbReference>
<dbReference type="InterPro" id="IPR004333">
    <property type="entry name" value="SBP_dom"/>
</dbReference>
<feature type="compositionally biased region" description="Polar residues" evidence="5">
    <location>
        <begin position="770"/>
        <end position="784"/>
    </location>
</feature>
<evidence type="ECO:0000313" key="9">
    <source>
        <dbReference type="Proteomes" id="UP000485058"/>
    </source>
</evidence>
<feature type="non-terminal residue" evidence="8">
    <location>
        <position position="2034"/>
    </location>
</feature>
<comment type="pathway">
    <text evidence="1">Protein modification; protein ubiquitination.</text>
</comment>
<feature type="compositionally biased region" description="Polar residues" evidence="5">
    <location>
        <begin position="413"/>
        <end position="428"/>
    </location>
</feature>
<sequence length="2034" mass="212271">PIAHQVITYSTAAILPALDTQVGLQTETPFGAAKSASRSKSGSWLRLLALSLEMGSSGADGWPALTVEMCPAADSSAHIPADLILLLPDGRRLACHRRVLCAQSARLRALLERPGAAIPQQLEVPVQGVDSNAMQAVLGFFYTQQLVLSPGSVLAVLDCVVKLEVASVISACERFIQTVLSPSTCPVLLDQSLLFQQEHLTVQLLSWCSPRLVFLTLQPVATKDSCLVVEYMEHTLHDVVAVGVGAVSYLSCAPLIFRLPEVCITPEFLAITEQALCRILIAAHQAAAAGAVAWSWQSKGGHGWQKQLFHTVMAWVGADPSGRSHLTPVLLQAAGLAAQGTQPQQQGQVMAGPCGGTQPVATSAPSTQHGQSVLPAQPTPSFEAFAQSKAVARSTQPHAHPSAGPAHGATPMQPHTSQLPLQAMRQQQPCPPLPPHASHCHPGPQRIKQEKGASAAPGHPASARPLAHTDPPPQRSGPAAPSAPQRSSTCSQPHVAVAQPSSGSLVPAWQSLAPSPASCAMVTVKAEAEEWEAVLPSASHASAKAKLDPEAGATPQPQAEALSQAHAAAWGLEPAADTATEQPTALPVSENSHRGEGGQLGPQDSPPCNEEPAAQQLQEGACKAPDNQSDHKGTISLLGPQGGGPDQHPRLVNEAQHDEPAAEVAAVVDFFGNRRPEQRHLEEQRQVSSLGHEQQRRAAQAAGAGQSQVQVPDLESTGMASKGVAQVILQLPGGGTRTVQISAAMLSQLLAQESEPQPEAQAAVGKALTKQAQPLQQHSSQRQVQAMAPVMPPAEPLKQEPEPGTASNPLVIEGDDEASSCQEPVASPLLRAPALLPAGASSLRLKPSLLAGPPASQPWALPESLSRRPLEGASVDRPRPEQSSSRGSAHGKEHDASSPVNRQNRLTAGKGAEGWAGECSGDAPRLAAGSEGSGLLPLSCNIPSFQLDSSTGVAIAAELTPMLDSQLLRTFTQQQDQTAAMAAAWPQHLYDHTSALPTTHPLLPSQGPHSTSLALPHLHILDCLPFSASAAPLRPLSTLCGAALQHPSFKHLDQGAGAKAESGAPCLDPQPCSSNPAVAPAAQARYHALESLAAAALVLQSKESESMEAAPTTVPSAGHSQQLAAWQPHSVHGEAEEEHGRPQPPSATHPPRHSRSIYSPEFASLGRSGLSRAEGTAPPARPDCEHAVLAGQAVLLSNSVDEDPLEAAMQAVERGRSGSQAPDSSAASVGRLQSALAPDVNGCGLTTARVGKMKAVKGCEGQSNRPLTGTAGFPSPYAARCADMEAPQRRHAMRLPDLDLGSSAVGSATDRKKPSSQNRQPDQPQALTSGLAWPAGRRSEGVVAAMHNVLLDLGTLPPSPASRAGTRVEAPEPGYLAAQLCQRVGGHRDARPGAAPGSSDLTHLPLDYTDLNSRQASDNSAPHSQGCDQSASAGSGAGGGEAGCGSDMDEQRPWDSDKLNGCSTRAGKRRRRGEARAPDRAASFRLEPLGEPLVGQAAWTGLKQFAGPAAGPGACSGTTQAPGYKSEVGVLHLPSAPNVRGVCHVDNCYADLSGLRDYHQRFKICDYHLKVCVKVPICVDLGSGGQHQGHHLWTPINATFCPQGSTHICGSGVNAGTCIAVLREGQPQRFCQQCGRFHPVSEFDGVKRSCRTRLQRHNARRRKKGETADPEPAPVMLGQTCSGQFAGNRGEGGVEAMPAAFPLLLFPDSGLLWLGLPSSGTQSPPTSSTYSLAPFLDPMPLMARTPEHHAPPYSGTKQAEVCAGTLAANGHLSFAQGYSQQVVPRTFDHRPQRVMEEGGTVDWPQEAAGATYQLQLSNPELKELAPGPNCVPPRACYKAPKSMSAPINTTVLAGGPALWCSALAAQQQANQPWQLNGSGSYNQMTGRQPVGASSPGQLNTLPEAPSSKAALMGDSSHSSASQTPRSSQQSLSSTQHATAAQEGVVSSDPVLGAATSSSHARSQPLSISYVAAPCGNSSADVICILKQANRQTAAALGSCAPVLARPRQSQVTTLVKIKVERRRLGGKDYLNDSP</sequence>
<feature type="domain" description="SBP-type" evidence="7">
    <location>
        <begin position="1540"/>
        <end position="1664"/>
    </location>
</feature>
<dbReference type="InterPro" id="IPR011333">
    <property type="entry name" value="SKP1/BTB/POZ_sf"/>
</dbReference>
<evidence type="ECO:0000256" key="5">
    <source>
        <dbReference type="SAM" id="MobiDB-lite"/>
    </source>
</evidence>
<proteinExistence type="predicted"/>
<name>A0A699YWG1_HAELA</name>
<dbReference type="GO" id="GO:0003677">
    <property type="term" value="F:DNA binding"/>
    <property type="evidence" value="ECO:0007669"/>
    <property type="project" value="InterPro"/>
</dbReference>